<gene>
    <name evidence="1" type="ORF">SteCoe_1334</name>
</gene>
<comment type="caution">
    <text evidence="1">The sequence shown here is derived from an EMBL/GenBank/DDBJ whole genome shotgun (WGS) entry which is preliminary data.</text>
</comment>
<name>A0A1R2D202_9CILI</name>
<keyword evidence="2" id="KW-1185">Reference proteome</keyword>
<proteinExistence type="predicted"/>
<dbReference type="Proteomes" id="UP000187209">
    <property type="component" value="Unassembled WGS sequence"/>
</dbReference>
<accession>A0A1R2D202</accession>
<reference evidence="1 2" key="1">
    <citation type="submission" date="2016-11" db="EMBL/GenBank/DDBJ databases">
        <title>The macronuclear genome of Stentor coeruleus: a giant cell with tiny introns.</title>
        <authorList>
            <person name="Slabodnick M."/>
            <person name="Ruby J.G."/>
            <person name="Reiff S.B."/>
            <person name="Swart E.C."/>
            <person name="Gosai S."/>
            <person name="Prabakaran S."/>
            <person name="Witkowska E."/>
            <person name="Larue G.E."/>
            <person name="Fisher S."/>
            <person name="Freeman R.M."/>
            <person name="Gunawardena J."/>
            <person name="Chu W."/>
            <person name="Stover N.A."/>
            <person name="Gregory B.D."/>
            <person name="Nowacki M."/>
            <person name="Derisi J."/>
            <person name="Roy S.W."/>
            <person name="Marshall W.F."/>
            <person name="Sood P."/>
        </authorList>
    </citation>
    <scope>NUCLEOTIDE SEQUENCE [LARGE SCALE GENOMIC DNA]</scope>
    <source>
        <strain evidence="1">WM001</strain>
    </source>
</reference>
<evidence type="ECO:0000313" key="1">
    <source>
        <dbReference type="EMBL" id="OMJ95278.1"/>
    </source>
</evidence>
<dbReference type="AlphaFoldDB" id="A0A1R2D202"/>
<organism evidence="1 2">
    <name type="scientific">Stentor coeruleus</name>
    <dbReference type="NCBI Taxonomy" id="5963"/>
    <lineage>
        <taxon>Eukaryota</taxon>
        <taxon>Sar</taxon>
        <taxon>Alveolata</taxon>
        <taxon>Ciliophora</taxon>
        <taxon>Postciliodesmatophora</taxon>
        <taxon>Heterotrichea</taxon>
        <taxon>Heterotrichida</taxon>
        <taxon>Stentoridae</taxon>
        <taxon>Stentor</taxon>
    </lineage>
</organism>
<protein>
    <submittedName>
        <fullName evidence="1">Uncharacterized protein</fullName>
    </submittedName>
</protein>
<sequence length="351" mass="40678">MSSEYSTFDYSYLNNKGYAYFKLSIFSSFESVVFESYIEKLIFINYPFSRLLNEITSKIQSKYSNIIDFLKKVERNEITYDTYKNMLQDEKFQNDFKTVAENLIRSIKISNFAEILNIEVILFTMTSEKPTKYRNYDECLHLQVPLLHVDQEGQPCYYLLSSSNPLLYQKPNVCYSNQAKLTNKFKELLEVILTRKRIQSSPPQKVNNFYSKLKNLSPVITLDNSRILFQDFKTESEHVERLNPQDFQMTNSFNPLPLALLQFTTKNEGFEEFTKVLKENPLTKAIEEQVGSAAMCCSCKTEPVVDVGFEKICNCSLGIECIKKIGGQEFCPLCRSATNSVVVASYLEIFY</sequence>
<dbReference type="EMBL" id="MPUH01000014">
    <property type="protein sequence ID" value="OMJ95278.1"/>
    <property type="molecule type" value="Genomic_DNA"/>
</dbReference>
<evidence type="ECO:0000313" key="2">
    <source>
        <dbReference type="Proteomes" id="UP000187209"/>
    </source>
</evidence>